<evidence type="ECO:0000313" key="2">
    <source>
        <dbReference type="Proteomes" id="UP000469452"/>
    </source>
</evidence>
<feature type="non-terminal residue" evidence="1">
    <location>
        <position position="92"/>
    </location>
</feature>
<gene>
    <name evidence="1" type="ORF">AaE_011838</name>
</gene>
<organism evidence="1 2">
    <name type="scientific">Aphanomyces astaci</name>
    <name type="common">Crayfish plague agent</name>
    <dbReference type="NCBI Taxonomy" id="112090"/>
    <lineage>
        <taxon>Eukaryota</taxon>
        <taxon>Sar</taxon>
        <taxon>Stramenopiles</taxon>
        <taxon>Oomycota</taxon>
        <taxon>Saprolegniomycetes</taxon>
        <taxon>Saprolegniales</taxon>
        <taxon>Verrucalvaceae</taxon>
        <taxon>Aphanomyces</taxon>
    </lineage>
</organism>
<dbReference type="AlphaFoldDB" id="A0A6A4ZBE7"/>
<sequence>MEFDAPTFLEAPVSQDMSKPIVATSALTAGQVIFAEAATVASAGGMEPEQGFHEEDCEDEECDGCAAIDESDDALEDVLDESEHDEVSAYVV</sequence>
<accession>A0A6A4ZBE7</accession>
<proteinExistence type="predicted"/>
<dbReference type="Proteomes" id="UP000469452">
    <property type="component" value="Unassembled WGS sequence"/>
</dbReference>
<evidence type="ECO:0000313" key="1">
    <source>
        <dbReference type="EMBL" id="KAF0713211.1"/>
    </source>
</evidence>
<dbReference type="EMBL" id="VJMI01017601">
    <property type="protein sequence ID" value="KAF0713211.1"/>
    <property type="molecule type" value="Genomic_DNA"/>
</dbReference>
<name>A0A6A4ZBE7_APHAT</name>
<protein>
    <submittedName>
        <fullName evidence="1">Uncharacterized protein</fullName>
    </submittedName>
</protein>
<comment type="caution">
    <text evidence="1">The sequence shown here is derived from an EMBL/GenBank/DDBJ whole genome shotgun (WGS) entry which is preliminary data.</text>
</comment>
<reference evidence="1 2" key="1">
    <citation type="submission" date="2019-06" db="EMBL/GenBank/DDBJ databases">
        <title>Genomics analysis of Aphanomyces spp. identifies a new class of oomycete effector associated with host adaptation.</title>
        <authorList>
            <person name="Gaulin E."/>
        </authorList>
    </citation>
    <scope>NUCLEOTIDE SEQUENCE [LARGE SCALE GENOMIC DNA]</scope>
    <source>
        <strain evidence="1 2">E</strain>
    </source>
</reference>